<dbReference type="Gene3D" id="2.160.10.10">
    <property type="entry name" value="Hexapeptide repeat proteins"/>
    <property type="match status" value="1"/>
</dbReference>
<dbReference type="PANTHER" id="PTHR43300:SF7">
    <property type="entry name" value="UDP-N-ACETYLBACILLOSAMINE N-ACETYLTRANSFERASE"/>
    <property type="match status" value="1"/>
</dbReference>
<protein>
    <submittedName>
        <fullName evidence="5">Sugar O-acyltransferase (Sialic acid O-acetyltransferase NeuD family)</fullName>
    </submittedName>
</protein>
<reference evidence="5 6" key="1">
    <citation type="submission" date="2018-03" db="EMBL/GenBank/DDBJ databases">
        <title>Genomic Encyclopedia of Archaeal and Bacterial Type Strains, Phase II (KMG-II): from individual species to whole genera.</title>
        <authorList>
            <person name="Goeker M."/>
        </authorList>
    </citation>
    <scope>NUCLEOTIDE SEQUENCE [LARGE SCALE GENOMIC DNA]</scope>
    <source>
        <strain evidence="5 6">DSM 28057</strain>
    </source>
</reference>
<dbReference type="PANTHER" id="PTHR43300">
    <property type="entry name" value="ACETYLTRANSFERASE"/>
    <property type="match status" value="1"/>
</dbReference>
<dbReference type="EMBL" id="PYGF01000006">
    <property type="protein sequence ID" value="PSL03977.1"/>
    <property type="molecule type" value="Genomic_DNA"/>
</dbReference>
<sequence>MYIYGASGHGRVIIDLIESYEKIHGIFDDNPEKKEILGYPVLGAIPDHFIFNSSLFIAIGDNLTRSRLAQKLSSRVSFTNIIHDSAIFSKRAYLGSGCVVMEGAIIKVNCILGDQVIVNTGASIDHDCLIGDYVHIAPQATLCGGIQIGEGSLIGANATILPGVQIGKWCTVGAGSIVHQDVPDGHKWIGNKIFAQPVPMVVEK</sequence>
<dbReference type="InterPro" id="IPR041561">
    <property type="entry name" value="PglD_N"/>
</dbReference>
<dbReference type="OrthoDB" id="708224at2"/>
<accession>A0A2P8E3I0</accession>
<dbReference type="GO" id="GO:0016746">
    <property type="term" value="F:acyltransferase activity"/>
    <property type="evidence" value="ECO:0007669"/>
    <property type="project" value="UniProtKB-KW"/>
</dbReference>
<keyword evidence="5" id="KW-0012">Acyltransferase</keyword>
<comment type="caution">
    <text evidence="5">The sequence shown here is derived from an EMBL/GenBank/DDBJ whole genome shotgun (WGS) entry which is preliminary data.</text>
</comment>
<feature type="active site" description="Proton acceptor" evidence="2">
    <location>
        <position position="126"/>
    </location>
</feature>
<feature type="binding site" evidence="3">
    <location>
        <position position="135"/>
    </location>
    <ligand>
        <name>acetyl-CoA</name>
        <dbReference type="ChEBI" id="CHEBI:57288"/>
    </ligand>
</feature>
<dbReference type="SUPFAM" id="SSF51161">
    <property type="entry name" value="Trimeric LpxA-like enzymes"/>
    <property type="match status" value="1"/>
</dbReference>
<dbReference type="Proteomes" id="UP000240708">
    <property type="component" value="Unassembled WGS sequence"/>
</dbReference>
<feature type="site" description="Increases basicity of active site His" evidence="2">
    <location>
        <position position="127"/>
    </location>
</feature>
<dbReference type="CDD" id="cd03360">
    <property type="entry name" value="LbH_AT_putative"/>
    <property type="match status" value="1"/>
</dbReference>
<feature type="domain" description="PglD N-terminal" evidence="4">
    <location>
        <begin position="2"/>
        <end position="72"/>
    </location>
</feature>
<dbReference type="InterPro" id="IPR001451">
    <property type="entry name" value="Hexapep"/>
</dbReference>
<dbReference type="InterPro" id="IPR011004">
    <property type="entry name" value="Trimer_LpxA-like_sf"/>
</dbReference>
<dbReference type="Gene3D" id="3.40.50.20">
    <property type="match status" value="1"/>
</dbReference>
<dbReference type="InterPro" id="IPR020019">
    <property type="entry name" value="AcTrfase_PglD-like"/>
</dbReference>
<comment type="similarity">
    <text evidence="1">Belongs to the transferase hexapeptide repeat family.</text>
</comment>
<dbReference type="Pfam" id="PF00132">
    <property type="entry name" value="Hexapep"/>
    <property type="match status" value="2"/>
</dbReference>
<gene>
    <name evidence="5" type="ORF">CLV48_106218</name>
</gene>
<dbReference type="NCBIfam" id="TIGR03570">
    <property type="entry name" value="NeuD_NnaD"/>
    <property type="match status" value="1"/>
</dbReference>
<evidence type="ECO:0000256" key="3">
    <source>
        <dbReference type="PIRSR" id="PIRSR620019-2"/>
    </source>
</evidence>
<keyword evidence="5" id="KW-0808">Transferase</keyword>
<evidence type="ECO:0000313" key="6">
    <source>
        <dbReference type="Proteomes" id="UP000240708"/>
    </source>
</evidence>
<name>A0A2P8E3I0_9BACT</name>
<evidence type="ECO:0000256" key="2">
    <source>
        <dbReference type="PIRSR" id="PIRSR620019-1"/>
    </source>
</evidence>
<dbReference type="AlphaFoldDB" id="A0A2P8E3I0"/>
<evidence type="ECO:0000259" key="4">
    <source>
        <dbReference type="Pfam" id="PF17836"/>
    </source>
</evidence>
<organism evidence="5 6">
    <name type="scientific">Cecembia rubra</name>
    <dbReference type="NCBI Taxonomy" id="1485585"/>
    <lineage>
        <taxon>Bacteria</taxon>
        <taxon>Pseudomonadati</taxon>
        <taxon>Bacteroidota</taxon>
        <taxon>Cytophagia</taxon>
        <taxon>Cytophagales</taxon>
        <taxon>Cyclobacteriaceae</taxon>
        <taxon>Cecembia</taxon>
    </lineage>
</organism>
<evidence type="ECO:0000256" key="1">
    <source>
        <dbReference type="ARBA" id="ARBA00007274"/>
    </source>
</evidence>
<evidence type="ECO:0000313" key="5">
    <source>
        <dbReference type="EMBL" id="PSL03977.1"/>
    </source>
</evidence>
<dbReference type="InterPro" id="IPR050179">
    <property type="entry name" value="Trans_hexapeptide_repeat"/>
</dbReference>
<feature type="binding site" evidence="3">
    <location>
        <begin position="7"/>
        <end position="9"/>
    </location>
    <ligand>
        <name>substrate</name>
    </ligand>
</feature>
<feature type="binding site" evidence="3">
    <location>
        <position position="60"/>
    </location>
    <ligand>
        <name>substrate</name>
    </ligand>
</feature>
<dbReference type="RefSeq" id="WP_106567644.1">
    <property type="nucleotide sequence ID" value="NZ_JAUVYL010000045.1"/>
</dbReference>
<dbReference type="Pfam" id="PF17836">
    <property type="entry name" value="PglD_N"/>
    <property type="match status" value="1"/>
</dbReference>
<keyword evidence="6" id="KW-1185">Reference proteome</keyword>
<proteinExistence type="inferred from homology"/>